<gene>
    <name evidence="2" type="ORF">FEQUK3_LOCUS5176</name>
</gene>
<dbReference type="GO" id="GO:0045944">
    <property type="term" value="P:positive regulation of transcription by RNA polymerase II"/>
    <property type="evidence" value="ECO:0007669"/>
    <property type="project" value="TreeGrafter"/>
</dbReference>
<dbReference type="GO" id="GO:0008270">
    <property type="term" value="F:zinc ion binding"/>
    <property type="evidence" value="ECO:0007669"/>
    <property type="project" value="InterPro"/>
</dbReference>
<evidence type="ECO:0008006" key="4">
    <source>
        <dbReference type="Google" id="ProtNLM"/>
    </source>
</evidence>
<dbReference type="PANTHER" id="PTHR37534">
    <property type="entry name" value="TRANSCRIPTIONAL ACTIVATOR PROTEIN UGA3"/>
    <property type="match status" value="1"/>
</dbReference>
<organism evidence="2 3">
    <name type="scientific">Fusarium equiseti</name>
    <name type="common">Fusarium scirpi</name>
    <dbReference type="NCBI Taxonomy" id="61235"/>
    <lineage>
        <taxon>Eukaryota</taxon>
        <taxon>Fungi</taxon>
        <taxon>Dikarya</taxon>
        <taxon>Ascomycota</taxon>
        <taxon>Pezizomycotina</taxon>
        <taxon>Sordariomycetes</taxon>
        <taxon>Hypocreomycetidae</taxon>
        <taxon>Hypocreales</taxon>
        <taxon>Nectriaceae</taxon>
        <taxon>Fusarium</taxon>
        <taxon>Fusarium incarnatum-equiseti species complex</taxon>
    </lineage>
</organism>
<dbReference type="EMBL" id="CAJSTJ010000129">
    <property type="protein sequence ID" value="CAG7559508.1"/>
    <property type="molecule type" value="Genomic_DNA"/>
</dbReference>
<keyword evidence="1" id="KW-0539">Nucleus</keyword>
<evidence type="ECO:0000256" key="1">
    <source>
        <dbReference type="ARBA" id="ARBA00023242"/>
    </source>
</evidence>
<name>A0A8J2NCP8_FUSEQ</name>
<accession>A0A8J2NCP8</accession>
<comment type="caution">
    <text evidence="2">The sequence shown here is derived from an EMBL/GenBank/DDBJ whole genome shotgun (WGS) entry which is preliminary data.</text>
</comment>
<dbReference type="PANTHER" id="PTHR37534:SF25">
    <property type="entry name" value="ZN(II)2CYS6 TRANSCRIPTION FACTOR (EUROFUNG)"/>
    <property type="match status" value="1"/>
</dbReference>
<dbReference type="GO" id="GO:0005634">
    <property type="term" value="C:nucleus"/>
    <property type="evidence" value="ECO:0007669"/>
    <property type="project" value="TreeGrafter"/>
</dbReference>
<dbReference type="AlphaFoldDB" id="A0A8J2NCP8"/>
<dbReference type="GO" id="GO:0000981">
    <property type="term" value="F:DNA-binding transcription factor activity, RNA polymerase II-specific"/>
    <property type="evidence" value="ECO:0007669"/>
    <property type="project" value="InterPro"/>
</dbReference>
<evidence type="ECO:0000313" key="2">
    <source>
        <dbReference type="EMBL" id="CAG7559508.1"/>
    </source>
</evidence>
<dbReference type="GO" id="GO:0000976">
    <property type="term" value="F:transcription cis-regulatory region binding"/>
    <property type="evidence" value="ECO:0007669"/>
    <property type="project" value="TreeGrafter"/>
</dbReference>
<reference evidence="2" key="1">
    <citation type="submission" date="2021-05" db="EMBL/GenBank/DDBJ databases">
        <authorList>
            <person name="Khan N."/>
        </authorList>
    </citation>
    <scope>NUCLEOTIDE SEQUENCE</scope>
</reference>
<proteinExistence type="predicted"/>
<dbReference type="Proteomes" id="UP000693738">
    <property type="component" value="Unassembled WGS sequence"/>
</dbReference>
<evidence type="ECO:0000313" key="3">
    <source>
        <dbReference type="Proteomes" id="UP000693738"/>
    </source>
</evidence>
<sequence length="424" mass="47532">RANLAPVKNIPVKTTCLLHLTNHSGAMPTKAAQSKRKNCCTSCRRKHRKCVVQPEASQCGACIESGQNCQFDNGIRFKYTHPQNGQDRRKEVEVPEIISFTTPRGINGDISPTHEKSAGPDISAITVLSTTNTGPEVLNPRSASGNDLTETETMHLASSLPQSMSTQDVQPFTEREAFLFMTYVHKLAPLSDACDDARHFTLQVPHLALQNPMILHGILALASRYDSPTTLESTYYHNKHINLLIRAFALPWDTTLLTSVVLARLYEENDPSSDPQTHLSGTQNLLNHEVISRFVMEGGLAEAASWVHLRQTIYVYVARKVPVEICLENFMRSGVFLRKDDSAWANRAVFLFARIMKMFLGKREWGHVEGEVEKWFEERPVSFKPIFYKEGDVLEDRPFPVICFAASVPGKTLLDVLWAVANVV</sequence>
<protein>
    <recommendedName>
        <fullName evidence="4">Zn(2)-C6 fungal-type domain-containing protein</fullName>
    </recommendedName>
</protein>
<feature type="non-terminal residue" evidence="2">
    <location>
        <position position="1"/>
    </location>
</feature>
<dbReference type="InterPro" id="IPR001138">
    <property type="entry name" value="Zn2Cys6_DnaBD"/>
</dbReference>
<dbReference type="CDD" id="cd00067">
    <property type="entry name" value="GAL4"/>
    <property type="match status" value="1"/>
</dbReference>